<organism evidence="2 3">
    <name type="scientific">Paramarasmius palmivorus</name>
    <dbReference type="NCBI Taxonomy" id="297713"/>
    <lineage>
        <taxon>Eukaryota</taxon>
        <taxon>Fungi</taxon>
        <taxon>Dikarya</taxon>
        <taxon>Basidiomycota</taxon>
        <taxon>Agaricomycotina</taxon>
        <taxon>Agaricomycetes</taxon>
        <taxon>Agaricomycetidae</taxon>
        <taxon>Agaricales</taxon>
        <taxon>Marasmiineae</taxon>
        <taxon>Marasmiaceae</taxon>
        <taxon>Paramarasmius</taxon>
    </lineage>
</organism>
<dbReference type="InterPro" id="IPR001810">
    <property type="entry name" value="F-box_dom"/>
</dbReference>
<accession>A0AAW0AWZ5</accession>
<comment type="caution">
    <text evidence="2">The sequence shown here is derived from an EMBL/GenBank/DDBJ whole genome shotgun (WGS) entry which is preliminary data.</text>
</comment>
<reference evidence="2 3" key="1">
    <citation type="submission" date="2024-01" db="EMBL/GenBank/DDBJ databases">
        <title>A draft genome for a cacao thread blight-causing isolate of Paramarasmius palmivorus.</title>
        <authorList>
            <person name="Baruah I.K."/>
            <person name="Bukari Y."/>
            <person name="Amoako-Attah I."/>
            <person name="Meinhardt L.W."/>
            <person name="Bailey B.A."/>
            <person name="Cohen S.P."/>
        </authorList>
    </citation>
    <scope>NUCLEOTIDE SEQUENCE [LARGE SCALE GENOMIC DNA]</scope>
    <source>
        <strain evidence="2 3">GH-12</strain>
    </source>
</reference>
<name>A0AAW0AWZ5_9AGAR</name>
<sequence>MAKLTDQPLEVFEQILNLLPMVDLIALRPMSKPIKDAVDRTIHQSIAPTKALAPWFTANDLVDVLALQAVCGIVFGGSGILSVMSRFTLQPDALDAYIPIIHTSIFVELLHRIGYVFVRGPRQFSNDAMEVLKRACETSWMNQDLQPGIFGTLTFERQGSVIHVVPITHEGPMYAIFHSLSSCMFNFMTYTHYISLYPKTTFVDRAFVAFDTIDDTRHRHVSGVVLSEAFQRFREWGFNKEPLSVVSVFRRASELNVNIRYVGDRYSFVLPIQQADTKKFTLPIRNLLPELSANSWNVSYDSSLIYRLNTVPIFTLNRKQFSIAWAVRDVANIPTSQSVDLPVTRHSSDVQSAVQASYATLSDETKPSQVLFNVFQQFALGDNVHAFSLQGLSIPSAETAWTLYTRMLRALQDVPLSEWPEIDMSLRLKDDRTQWIYRYYGNVERTAEVSLPVSLTLTMSSSTELTASQLYYHMAFLPPAGTLQALSPSPTFEDDLDSYIAPNLTAEGALAPWFTPAEIVDVRRLQATTGLIFSGSAILAYMGDFTFEPADLDCYIPIEHADHFFAQLAGLQFTYSPSPSSPYLDVMEAFRAACTDTTIPEYLPAGIVASFEFTRGSKRVQVMPTTGTPIYAVLNFHSTLVMNVLTYGHFISFYPKLTFMYRKLVPLSTIDDFREQRLESGNTTTAYEKYRDRGFEKVSLSCYGPFTQDSEVNMSYRFVTDNFCYTSDIPPVTAEDWRPILPIANGLEDLRANSWHFVVDHHGYYRLSVEPCITVDRKDYCVSGWIKQHGVVRIPGTADFPVMKHSTDFRDQVYRHVSRPKNLNNTAWRVYTTIEAFMRSEYVRAFVNNGGDLPCATGLAYLYSRLVDTLMPDRNAWPTIGFSLRKNGTHTVLTVILEIDWKRRERYERRFNTDVTEFLDRKRNGEELEEQNKDGLLPLEQRARQYLVDQSSALSRAEEGHRSTPDDNVLRDLLRVDWWLVGYQFLIATGMGMIVAGYVGCFSIVGKTNAPGGPSIWFALEASLSLLRIALWGWNVSWDEGTRLIMKLELHSSRDPYYPLITSPHTSEELGFEAKSSSPKPFTVFSEAEFFATASSWIGPVQRLGANAVTLYYAMLVHRACKDLSVTILLTDSRSFTFLCHGHDTQSVAVFSSTLEIVPGAGLVCYQVILGHRVERENDGFLRSQLFYDVLRHTQTLRARLFTDGQNRLDLRWNLHQCLRLTSQNHHDETRISPDSTSLSAHDKEYMGLRELWNSAASDSIRNRHLIEVDATDLSAQRQDDFYRSEVHTLFETSICEIYIWTCEREFSDSRRMHEKLSLQLHPECYRAMEARFTIHMQGALSRYQKYGWDDSAASQLKSRAAQLKEAWAYLRDTLRKLRSHAPNDLQRVVQGHFQEILCQGFECENLVTELGHLFLPPSIHGCLDDQIPRDNCVSSLCFALETVRNTQPYYFDSSPYHMVEQARGTLNLPRLRRNKDLCALDIKLDKEKQDNAKDYLNSIVYPDQTSSHAQGVQMTTLIFSDCHNISPDIKGALTEHITDHPNILYLAGTECPCPGDDCEEPHCNAILVNREAWKASATQGTTFAYRVGFEGRWDAEIQSREDHIQVDKFGRCLILFYCPDRQGKITVTLSVRNKYDEPIVLKSTLMSDMDDTQTTINDRVIPHEVEQGEEPKDAVLDFWDVRKGVGKIEIREASNRAWEVHGIIEVQWMDGNEAGSMNRAQAGECRYLVTARSRYRRLVTASVATR</sequence>
<dbReference type="Proteomes" id="UP001383192">
    <property type="component" value="Unassembled WGS sequence"/>
</dbReference>
<feature type="domain" description="F-box" evidence="1">
    <location>
        <begin position="1"/>
        <end position="49"/>
    </location>
</feature>
<proteinExistence type="predicted"/>
<gene>
    <name evidence="2" type="ORF">VNI00_018774</name>
</gene>
<dbReference type="EMBL" id="JAYKXP010000270">
    <property type="protein sequence ID" value="KAK7016992.1"/>
    <property type="molecule type" value="Genomic_DNA"/>
</dbReference>
<dbReference type="PROSITE" id="PS50181">
    <property type="entry name" value="FBOX"/>
    <property type="match status" value="1"/>
</dbReference>
<evidence type="ECO:0000259" key="1">
    <source>
        <dbReference type="PROSITE" id="PS50181"/>
    </source>
</evidence>
<protein>
    <recommendedName>
        <fullName evidence="1">F-box domain-containing protein</fullName>
    </recommendedName>
</protein>
<keyword evidence="3" id="KW-1185">Reference proteome</keyword>
<evidence type="ECO:0000313" key="3">
    <source>
        <dbReference type="Proteomes" id="UP001383192"/>
    </source>
</evidence>
<evidence type="ECO:0000313" key="2">
    <source>
        <dbReference type="EMBL" id="KAK7016992.1"/>
    </source>
</evidence>